<dbReference type="SUPFAM" id="SSF55874">
    <property type="entry name" value="ATPase domain of HSP90 chaperone/DNA topoisomerase II/histidine kinase"/>
    <property type="match status" value="1"/>
</dbReference>
<comment type="caution">
    <text evidence="15">The sequence shown here is derived from an EMBL/GenBank/DDBJ whole genome shotgun (WGS) entry which is preliminary data.</text>
</comment>
<dbReference type="Gene3D" id="3.30.565.10">
    <property type="entry name" value="Histidine kinase-like ATPase, C-terminal domain"/>
    <property type="match status" value="1"/>
</dbReference>
<feature type="transmembrane region" description="Helical" evidence="13">
    <location>
        <begin position="12"/>
        <end position="36"/>
    </location>
</feature>
<protein>
    <recommendedName>
        <fullName evidence="3">histidine kinase</fullName>
        <ecNumber evidence="3">2.7.13.3</ecNumber>
    </recommendedName>
</protein>
<comment type="catalytic activity">
    <reaction evidence="1">
        <text>ATP + protein L-histidine = ADP + protein N-phospho-L-histidine.</text>
        <dbReference type="EC" id="2.7.13.3"/>
    </reaction>
</comment>
<dbReference type="PATRIC" id="fig|411473.3.peg.2793"/>
<evidence type="ECO:0000256" key="11">
    <source>
        <dbReference type="ARBA" id="ARBA00023012"/>
    </source>
</evidence>
<dbReference type="HOGENOM" id="CLU_000445_89_3_9"/>
<dbReference type="AlphaFoldDB" id="U2LK25"/>
<proteinExistence type="predicted"/>
<dbReference type="GO" id="GO:0016036">
    <property type="term" value="P:cellular response to phosphate starvation"/>
    <property type="evidence" value="ECO:0007669"/>
    <property type="project" value="TreeGrafter"/>
</dbReference>
<evidence type="ECO:0000256" key="12">
    <source>
        <dbReference type="ARBA" id="ARBA00023136"/>
    </source>
</evidence>
<keyword evidence="8 15" id="KW-0418">Kinase</keyword>
<dbReference type="EC" id="2.7.13.3" evidence="3"/>
<keyword evidence="10 13" id="KW-1133">Transmembrane helix</keyword>
<dbReference type="STRING" id="411473.RUMCAL_03328"/>
<dbReference type="InterPro" id="IPR004358">
    <property type="entry name" value="Sig_transdc_His_kin-like_C"/>
</dbReference>
<dbReference type="SMART" id="SM00387">
    <property type="entry name" value="HATPase_c"/>
    <property type="match status" value="1"/>
</dbReference>
<dbReference type="EMBL" id="AWVF01000443">
    <property type="protein sequence ID" value="ERJ87458.1"/>
    <property type="molecule type" value="Genomic_DNA"/>
</dbReference>
<dbReference type="InterPro" id="IPR003594">
    <property type="entry name" value="HATPase_dom"/>
</dbReference>
<dbReference type="Gene3D" id="1.10.287.130">
    <property type="match status" value="1"/>
</dbReference>
<dbReference type="InterPro" id="IPR003661">
    <property type="entry name" value="HisK_dim/P_dom"/>
</dbReference>
<organism evidence="15 16">
    <name type="scientific">Ruminococcus callidus ATCC 27760</name>
    <dbReference type="NCBI Taxonomy" id="411473"/>
    <lineage>
        <taxon>Bacteria</taxon>
        <taxon>Bacillati</taxon>
        <taxon>Bacillota</taxon>
        <taxon>Clostridia</taxon>
        <taxon>Eubacteriales</taxon>
        <taxon>Oscillospiraceae</taxon>
        <taxon>Ruminococcus</taxon>
    </lineage>
</organism>
<evidence type="ECO:0000256" key="7">
    <source>
        <dbReference type="ARBA" id="ARBA00022741"/>
    </source>
</evidence>
<feature type="transmembrane region" description="Helical" evidence="13">
    <location>
        <begin position="141"/>
        <end position="161"/>
    </location>
</feature>
<keyword evidence="9" id="KW-0067">ATP-binding</keyword>
<evidence type="ECO:0000313" key="15">
    <source>
        <dbReference type="EMBL" id="ERJ87458.1"/>
    </source>
</evidence>
<keyword evidence="11" id="KW-0902">Two-component regulatory system</keyword>
<dbReference type="FunFam" id="3.30.565.10:FF:000013">
    <property type="entry name" value="Two-component sensor histidine kinase"/>
    <property type="match status" value="1"/>
</dbReference>
<evidence type="ECO:0000256" key="6">
    <source>
        <dbReference type="ARBA" id="ARBA00022692"/>
    </source>
</evidence>
<name>U2LK25_9FIRM</name>
<keyword evidence="7" id="KW-0547">Nucleotide-binding</keyword>
<reference evidence="15 16" key="1">
    <citation type="submission" date="2013-07" db="EMBL/GenBank/DDBJ databases">
        <authorList>
            <person name="Weinstock G."/>
            <person name="Sodergren E."/>
            <person name="Wylie T."/>
            <person name="Fulton L."/>
            <person name="Fulton R."/>
            <person name="Fronick C."/>
            <person name="O'Laughlin M."/>
            <person name="Godfrey J."/>
            <person name="Miner T."/>
            <person name="Herter B."/>
            <person name="Appelbaum E."/>
            <person name="Cordes M."/>
            <person name="Lek S."/>
            <person name="Wollam A."/>
            <person name="Pepin K.H."/>
            <person name="Palsikar V.B."/>
            <person name="Mitreva M."/>
            <person name="Wilson R.K."/>
        </authorList>
    </citation>
    <scope>NUCLEOTIDE SEQUENCE [LARGE SCALE GENOMIC DNA]</scope>
    <source>
        <strain evidence="15 16">ATCC 27760</strain>
    </source>
</reference>
<dbReference type="SMART" id="SM00388">
    <property type="entry name" value="HisKA"/>
    <property type="match status" value="1"/>
</dbReference>
<dbReference type="InterPro" id="IPR036097">
    <property type="entry name" value="HisK_dim/P_sf"/>
</dbReference>
<evidence type="ECO:0000256" key="10">
    <source>
        <dbReference type="ARBA" id="ARBA00022989"/>
    </source>
</evidence>
<dbReference type="Proteomes" id="UP000016662">
    <property type="component" value="Unassembled WGS sequence"/>
</dbReference>
<evidence type="ECO:0000256" key="2">
    <source>
        <dbReference type="ARBA" id="ARBA00004370"/>
    </source>
</evidence>
<gene>
    <name evidence="15" type="ORF">RUMCAL_03328</name>
</gene>
<keyword evidence="12 13" id="KW-0472">Membrane</keyword>
<feature type="transmembrane region" description="Helical" evidence="13">
    <location>
        <begin position="97"/>
        <end position="121"/>
    </location>
</feature>
<evidence type="ECO:0000256" key="3">
    <source>
        <dbReference type="ARBA" id="ARBA00012438"/>
    </source>
</evidence>
<evidence type="ECO:0000256" key="13">
    <source>
        <dbReference type="SAM" id="Phobius"/>
    </source>
</evidence>
<dbReference type="SUPFAM" id="SSF47384">
    <property type="entry name" value="Homodimeric domain of signal transducing histidine kinase"/>
    <property type="match status" value="1"/>
</dbReference>
<dbReference type="PRINTS" id="PR00344">
    <property type="entry name" value="BCTRLSENSOR"/>
</dbReference>
<evidence type="ECO:0000256" key="8">
    <source>
        <dbReference type="ARBA" id="ARBA00022777"/>
    </source>
</evidence>
<dbReference type="InterPro" id="IPR036890">
    <property type="entry name" value="HATPase_C_sf"/>
</dbReference>
<dbReference type="GO" id="GO:0000155">
    <property type="term" value="F:phosphorelay sensor kinase activity"/>
    <property type="evidence" value="ECO:0007669"/>
    <property type="project" value="InterPro"/>
</dbReference>
<dbReference type="GO" id="GO:0005886">
    <property type="term" value="C:plasma membrane"/>
    <property type="evidence" value="ECO:0007669"/>
    <property type="project" value="TreeGrafter"/>
</dbReference>
<dbReference type="PANTHER" id="PTHR45453:SF1">
    <property type="entry name" value="PHOSPHATE REGULON SENSOR PROTEIN PHOR"/>
    <property type="match status" value="1"/>
</dbReference>
<dbReference type="RefSeq" id="WP_021681638.1">
    <property type="nucleotide sequence ID" value="NZ_KI260360.1"/>
</dbReference>
<evidence type="ECO:0000256" key="1">
    <source>
        <dbReference type="ARBA" id="ARBA00000085"/>
    </source>
</evidence>
<sequence length="445" mass="50977">MNKQNSKHKKLVQFWLCGIGFTIGMVVLFGLGYILCHLVTWQSYETPYILLKMAEFGIAPVLFLAGWGFLIYRFFFYVPRAVSDRSRAIRRLWLRTVLLLFLSIVLWLGLMILLLVGISSLLRWDIVWNGSASMAYILQTIRFLTPFLAIVGVVVISLLLFRKPFSYLQEIVQAAEQMQQEPEKPITLSAPVKTIQDELNRLRESSNQNALAAKEAEQRKNDLIVYLAHDLKTPLTSVIGYLSLLQDEPEISQELRAKYTGIALNKAQRLEELINQFFEITRFQLTHMELEWETIHFSRMLEQTAFEFQPILEEKHLQLQTEIAPDVKLTCDPDKLERVVDNLIRNAISYSYPDTAISLEMHTTEEYAVLTICNTGRTISPEKLDRIFEQFFRGDSSRATATGGAGLGLAIAKQITELHGGTIKADSRNEQIRFTVTLPLRQKIV</sequence>
<keyword evidence="16" id="KW-1185">Reference proteome</keyword>
<keyword evidence="6 13" id="KW-0812">Transmembrane</keyword>
<evidence type="ECO:0000256" key="5">
    <source>
        <dbReference type="ARBA" id="ARBA00022679"/>
    </source>
</evidence>
<dbReference type="CDD" id="cd00082">
    <property type="entry name" value="HisKA"/>
    <property type="match status" value="1"/>
</dbReference>
<dbReference type="Pfam" id="PF00512">
    <property type="entry name" value="HisKA"/>
    <property type="match status" value="1"/>
</dbReference>
<dbReference type="InterPro" id="IPR005467">
    <property type="entry name" value="His_kinase_dom"/>
</dbReference>
<dbReference type="eggNOG" id="COG5002">
    <property type="taxonomic scope" value="Bacteria"/>
</dbReference>
<dbReference type="PANTHER" id="PTHR45453">
    <property type="entry name" value="PHOSPHATE REGULON SENSOR PROTEIN PHOR"/>
    <property type="match status" value="1"/>
</dbReference>
<evidence type="ECO:0000259" key="14">
    <source>
        <dbReference type="PROSITE" id="PS50109"/>
    </source>
</evidence>
<accession>U2LK25</accession>
<dbReference type="GO" id="GO:0005524">
    <property type="term" value="F:ATP binding"/>
    <property type="evidence" value="ECO:0007669"/>
    <property type="project" value="UniProtKB-KW"/>
</dbReference>
<dbReference type="OrthoDB" id="335833at2"/>
<keyword evidence="4" id="KW-0597">Phosphoprotein</keyword>
<dbReference type="InterPro" id="IPR050351">
    <property type="entry name" value="BphY/WalK/GraS-like"/>
</dbReference>
<dbReference type="Pfam" id="PF02518">
    <property type="entry name" value="HATPase_c"/>
    <property type="match status" value="1"/>
</dbReference>
<feature type="transmembrane region" description="Helical" evidence="13">
    <location>
        <begin position="56"/>
        <end position="76"/>
    </location>
</feature>
<dbReference type="PROSITE" id="PS50109">
    <property type="entry name" value="HIS_KIN"/>
    <property type="match status" value="1"/>
</dbReference>
<evidence type="ECO:0000256" key="9">
    <source>
        <dbReference type="ARBA" id="ARBA00022840"/>
    </source>
</evidence>
<evidence type="ECO:0000313" key="16">
    <source>
        <dbReference type="Proteomes" id="UP000016662"/>
    </source>
</evidence>
<feature type="domain" description="Histidine kinase" evidence="14">
    <location>
        <begin position="226"/>
        <end position="442"/>
    </location>
</feature>
<comment type="subcellular location">
    <subcellularLocation>
        <location evidence="2">Membrane</location>
    </subcellularLocation>
</comment>
<keyword evidence="5" id="KW-0808">Transferase</keyword>
<dbReference type="GO" id="GO:0004721">
    <property type="term" value="F:phosphoprotein phosphatase activity"/>
    <property type="evidence" value="ECO:0007669"/>
    <property type="project" value="TreeGrafter"/>
</dbReference>
<evidence type="ECO:0000256" key="4">
    <source>
        <dbReference type="ARBA" id="ARBA00022553"/>
    </source>
</evidence>